<keyword evidence="1" id="KW-1133">Transmembrane helix</keyword>
<dbReference type="Proteomes" id="UP001159042">
    <property type="component" value="Unassembled WGS sequence"/>
</dbReference>
<evidence type="ECO:0000256" key="1">
    <source>
        <dbReference type="SAM" id="Phobius"/>
    </source>
</evidence>
<protein>
    <recommendedName>
        <fullName evidence="4">Transmembrane protein</fullName>
    </recommendedName>
</protein>
<comment type="caution">
    <text evidence="2">The sequence shown here is derived from an EMBL/GenBank/DDBJ whole genome shotgun (WGS) entry which is preliminary data.</text>
</comment>
<reference evidence="2 3" key="1">
    <citation type="journal article" date="2023" name="Insect Mol. Biol.">
        <title>Genome sequencing provides insights into the evolution of gene families encoding plant cell wall-degrading enzymes in longhorned beetles.</title>
        <authorList>
            <person name="Shin N.R."/>
            <person name="Okamura Y."/>
            <person name="Kirsch R."/>
            <person name="Pauchet Y."/>
        </authorList>
    </citation>
    <scope>NUCLEOTIDE SEQUENCE [LARGE SCALE GENOMIC DNA]</scope>
    <source>
        <strain evidence="2">EAD_L_NR</strain>
    </source>
</reference>
<dbReference type="EMBL" id="JANEYG010000015">
    <property type="protein sequence ID" value="KAJ8920337.1"/>
    <property type="molecule type" value="Genomic_DNA"/>
</dbReference>
<keyword evidence="3" id="KW-1185">Reference proteome</keyword>
<keyword evidence="1" id="KW-0472">Membrane</keyword>
<evidence type="ECO:0000313" key="3">
    <source>
        <dbReference type="Proteomes" id="UP001159042"/>
    </source>
</evidence>
<gene>
    <name evidence="2" type="ORF">NQ315_011999</name>
</gene>
<dbReference type="AlphaFoldDB" id="A0AAV8W249"/>
<evidence type="ECO:0000313" key="2">
    <source>
        <dbReference type="EMBL" id="KAJ8920337.1"/>
    </source>
</evidence>
<keyword evidence="1" id="KW-0812">Transmembrane</keyword>
<feature type="transmembrane region" description="Helical" evidence="1">
    <location>
        <begin position="38"/>
        <end position="57"/>
    </location>
</feature>
<evidence type="ECO:0008006" key="4">
    <source>
        <dbReference type="Google" id="ProtNLM"/>
    </source>
</evidence>
<name>A0AAV8W249_9CUCU</name>
<accession>A0AAV8W249</accession>
<sequence>MLLQVPDVVASSQGSESIETSSKFFMVDFNDMNYFQKSFSFVTWVFIQNLFMLVSYFDMFNFKAEPLGDDSVLAPLPAKDDTHLSFPGIMPTSFSSSVFEQMPFPFLGGEL</sequence>
<organism evidence="2 3">
    <name type="scientific">Exocentrus adspersus</name>
    <dbReference type="NCBI Taxonomy" id="1586481"/>
    <lineage>
        <taxon>Eukaryota</taxon>
        <taxon>Metazoa</taxon>
        <taxon>Ecdysozoa</taxon>
        <taxon>Arthropoda</taxon>
        <taxon>Hexapoda</taxon>
        <taxon>Insecta</taxon>
        <taxon>Pterygota</taxon>
        <taxon>Neoptera</taxon>
        <taxon>Endopterygota</taxon>
        <taxon>Coleoptera</taxon>
        <taxon>Polyphaga</taxon>
        <taxon>Cucujiformia</taxon>
        <taxon>Chrysomeloidea</taxon>
        <taxon>Cerambycidae</taxon>
        <taxon>Lamiinae</taxon>
        <taxon>Acanthocinini</taxon>
        <taxon>Exocentrus</taxon>
    </lineage>
</organism>
<proteinExistence type="predicted"/>